<dbReference type="AlphaFoldDB" id="A0A1H0KZS5"/>
<evidence type="ECO:0000256" key="2">
    <source>
        <dbReference type="SAM" id="SignalP"/>
    </source>
</evidence>
<evidence type="ECO:0000313" key="4">
    <source>
        <dbReference type="Proteomes" id="UP000199691"/>
    </source>
</evidence>
<feature type="chain" id="PRO_5011776247" evidence="2">
    <location>
        <begin position="31"/>
        <end position="91"/>
    </location>
</feature>
<sequence>MIRKNTAAALFLAAVPAFLTMTLCIGTAQADGVRSGDDLGHHGRHSRITADGDTPWGSLMSHDTPWGLVNSAPASPIDGLTAGNGDTPWGR</sequence>
<keyword evidence="2" id="KW-0732">Signal</keyword>
<accession>A0A1H0KZS5</accession>
<dbReference type="Proteomes" id="UP000199691">
    <property type="component" value="Unassembled WGS sequence"/>
</dbReference>
<proteinExistence type="predicted"/>
<name>A0A1H0KZS5_9PSEU</name>
<evidence type="ECO:0000256" key="1">
    <source>
        <dbReference type="SAM" id="MobiDB-lite"/>
    </source>
</evidence>
<keyword evidence="4" id="KW-1185">Reference proteome</keyword>
<organism evidence="3 4">
    <name type="scientific">Lentzea jiangxiensis</name>
    <dbReference type="NCBI Taxonomy" id="641025"/>
    <lineage>
        <taxon>Bacteria</taxon>
        <taxon>Bacillati</taxon>
        <taxon>Actinomycetota</taxon>
        <taxon>Actinomycetes</taxon>
        <taxon>Pseudonocardiales</taxon>
        <taxon>Pseudonocardiaceae</taxon>
        <taxon>Lentzea</taxon>
    </lineage>
</organism>
<dbReference type="OrthoDB" id="9918083at2"/>
<dbReference type="RefSeq" id="WP_090096884.1">
    <property type="nucleotide sequence ID" value="NZ_FNIX01000003.1"/>
</dbReference>
<gene>
    <name evidence="3" type="ORF">SAMN05421507_103124</name>
</gene>
<evidence type="ECO:0000313" key="3">
    <source>
        <dbReference type="EMBL" id="SDO61272.1"/>
    </source>
</evidence>
<dbReference type="EMBL" id="FNIX01000003">
    <property type="protein sequence ID" value="SDO61272.1"/>
    <property type="molecule type" value="Genomic_DNA"/>
</dbReference>
<reference evidence="4" key="1">
    <citation type="submission" date="2016-10" db="EMBL/GenBank/DDBJ databases">
        <authorList>
            <person name="Varghese N."/>
            <person name="Submissions S."/>
        </authorList>
    </citation>
    <scope>NUCLEOTIDE SEQUENCE [LARGE SCALE GENOMIC DNA]</scope>
    <source>
        <strain evidence="4">CGMCC 4.6609</strain>
    </source>
</reference>
<protein>
    <submittedName>
        <fullName evidence="3">Uncharacterized protein</fullName>
    </submittedName>
</protein>
<feature type="signal peptide" evidence="2">
    <location>
        <begin position="1"/>
        <end position="30"/>
    </location>
</feature>
<feature type="region of interest" description="Disordered" evidence="1">
    <location>
        <begin position="71"/>
        <end position="91"/>
    </location>
</feature>